<gene>
    <name evidence="4" type="primary">TRUB2</name>
</gene>
<dbReference type="InterPro" id="IPR002501">
    <property type="entry name" value="PsdUridine_synth_N"/>
</dbReference>
<keyword evidence="5" id="KW-1185">Reference proteome</keyword>
<evidence type="ECO:0000256" key="2">
    <source>
        <dbReference type="SAM" id="MobiDB-lite"/>
    </source>
</evidence>
<proteinExistence type="inferred from homology"/>
<dbReference type="InterPro" id="IPR020103">
    <property type="entry name" value="PsdUridine_synth_cat_dom_sf"/>
</dbReference>
<dbReference type="GO" id="GO:0001522">
    <property type="term" value="P:pseudouridine synthesis"/>
    <property type="evidence" value="ECO:0007669"/>
    <property type="project" value="InterPro"/>
</dbReference>
<protein>
    <submittedName>
        <fullName evidence="4">TruB pseudouridine synthase family member 2</fullName>
    </submittedName>
</protein>
<reference evidence="4" key="2">
    <citation type="submission" date="2025-08" db="UniProtKB">
        <authorList>
            <consortium name="Ensembl"/>
        </authorList>
    </citation>
    <scope>IDENTIFICATION</scope>
</reference>
<evidence type="ECO:0000313" key="5">
    <source>
        <dbReference type="Proteomes" id="UP000008672"/>
    </source>
</evidence>
<dbReference type="Gene3D" id="3.30.2350.10">
    <property type="entry name" value="Pseudouridine synthase"/>
    <property type="match status" value="1"/>
</dbReference>
<dbReference type="eggNOG" id="KOG2559">
    <property type="taxonomic scope" value="Eukaryota"/>
</dbReference>
<dbReference type="Ensembl" id="ENSLACT00000001705.1">
    <property type="protein sequence ID" value="ENSLACP00000001692.1"/>
    <property type="gene ID" value="ENSLACG00000001515.1"/>
</dbReference>
<reference evidence="4" key="3">
    <citation type="submission" date="2025-09" db="UniProtKB">
        <authorList>
            <consortium name="Ensembl"/>
        </authorList>
    </citation>
    <scope>IDENTIFICATION</scope>
</reference>
<dbReference type="OMA" id="YHVTARM"/>
<sequence>MKNYAPAAYRVLHGLFAVYKPPGVHWKLVRDTVETHLLRDLNSLRQPAARQEVRFLPGPTEENNHAELTLTAATVPALADHALVRGPNYTHLKVGAGHRLDVRSSGVFVLGVGHGNELLTDMYHAHLSKEYVVHGLFGKATDDFSPTGRLREKTTYEHITRDKLDRILAVIQGSNCKALLQFSGIDLKTQEAYDLAVKGLIRPMEKSAPVITRIRCLHFGLPEFILEIQCIHETQQYLRKVIHEIGLELKSSAVCTHVRRTRDGFFTLDDALIRTRWNLRNIHAAIRGCRPKVNANLLTGGTLKSTIDESKDETQVKLQSGSQNNKLESENVPEEKA</sequence>
<dbReference type="HOGENOM" id="CLU_032087_1_1_1"/>
<feature type="compositionally biased region" description="Basic and acidic residues" evidence="2">
    <location>
        <begin position="327"/>
        <end position="337"/>
    </location>
</feature>
<evidence type="ECO:0000313" key="4">
    <source>
        <dbReference type="Ensembl" id="ENSLACP00000001692.1"/>
    </source>
</evidence>
<dbReference type="Pfam" id="PF01509">
    <property type="entry name" value="TruB_N"/>
    <property type="match status" value="1"/>
</dbReference>
<dbReference type="Bgee" id="ENSLACG00000001515">
    <property type="expression patterns" value="Expressed in pelvic fin and 6 other cell types or tissues"/>
</dbReference>
<feature type="compositionally biased region" description="Polar residues" evidence="2">
    <location>
        <begin position="316"/>
        <end position="326"/>
    </location>
</feature>
<dbReference type="SUPFAM" id="SSF55120">
    <property type="entry name" value="Pseudouridine synthase"/>
    <property type="match status" value="1"/>
</dbReference>
<dbReference type="PANTHER" id="PTHR13195">
    <property type="entry name" value="PSEUDOURIDINE SYNTHASE-RELATED"/>
    <property type="match status" value="1"/>
</dbReference>
<dbReference type="InterPro" id="IPR039048">
    <property type="entry name" value="Trub2"/>
</dbReference>
<reference evidence="5" key="1">
    <citation type="submission" date="2011-08" db="EMBL/GenBank/DDBJ databases">
        <title>The draft genome of Latimeria chalumnae.</title>
        <authorList>
            <person name="Di Palma F."/>
            <person name="Alfoldi J."/>
            <person name="Johnson J."/>
            <person name="Berlin A."/>
            <person name="Gnerre S."/>
            <person name="Jaffe D."/>
            <person name="MacCallum I."/>
            <person name="Young S."/>
            <person name="Walker B.J."/>
            <person name="Lander E."/>
            <person name="Lindblad-Toh K."/>
        </authorList>
    </citation>
    <scope>NUCLEOTIDE SEQUENCE [LARGE SCALE GENOMIC DNA]</scope>
    <source>
        <strain evidence="5">Wild caught</strain>
    </source>
</reference>
<evidence type="ECO:0000259" key="3">
    <source>
        <dbReference type="Pfam" id="PF01509"/>
    </source>
</evidence>
<dbReference type="AlphaFoldDB" id="H2ZWC1"/>
<feature type="domain" description="Pseudouridine synthase II N-terminal" evidence="3">
    <location>
        <begin position="92"/>
        <end position="234"/>
    </location>
</feature>
<name>H2ZWC1_LATCH</name>
<dbReference type="GO" id="GO:0009982">
    <property type="term" value="F:pseudouridine synthase activity"/>
    <property type="evidence" value="ECO:0007669"/>
    <property type="project" value="InterPro"/>
</dbReference>
<dbReference type="GeneTree" id="ENSGT00940000156773"/>
<comment type="similarity">
    <text evidence="1">Belongs to the pseudouridine synthase TruB family.</text>
</comment>
<dbReference type="CDD" id="cd02868">
    <property type="entry name" value="PseudoU_synth_hTruB2_like"/>
    <property type="match status" value="1"/>
</dbReference>
<dbReference type="STRING" id="7897.ENSLACP00000001692"/>
<dbReference type="GO" id="GO:0006396">
    <property type="term" value="P:RNA processing"/>
    <property type="evidence" value="ECO:0007669"/>
    <property type="project" value="InterPro"/>
</dbReference>
<dbReference type="GO" id="GO:0003723">
    <property type="term" value="F:RNA binding"/>
    <property type="evidence" value="ECO:0007669"/>
    <property type="project" value="InterPro"/>
</dbReference>
<dbReference type="Proteomes" id="UP000008672">
    <property type="component" value="Unassembled WGS sequence"/>
</dbReference>
<dbReference type="InParanoid" id="H2ZWC1"/>
<accession>H2ZWC1</accession>
<dbReference type="EMBL" id="AFYH01056430">
    <property type="status" value="NOT_ANNOTATED_CDS"/>
    <property type="molecule type" value="Genomic_DNA"/>
</dbReference>
<dbReference type="FunCoup" id="H2ZWC1">
    <property type="interactions" value="816"/>
</dbReference>
<organism evidence="4 5">
    <name type="scientific">Latimeria chalumnae</name>
    <name type="common">Coelacanth</name>
    <dbReference type="NCBI Taxonomy" id="7897"/>
    <lineage>
        <taxon>Eukaryota</taxon>
        <taxon>Metazoa</taxon>
        <taxon>Chordata</taxon>
        <taxon>Craniata</taxon>
        <taxon>Vertebrata</taxon>
        <taxon>Euteleostomi</taxon>
        <taxon>Coelacanthiformes</taxon>
        <taxon>Coelacanthidae</taxon>
        <taxon>Latimeria</taxon>
    </lineage>
</organism>
<dbReference type="PANTHER" id="PTHR13195:SF0">
    <property type="entry name" value="PSEUDOURIDYLATE SYNTHASE TRUB2, MITOCHONDRIAL"/>
    <property type="match status" value="1"/>
</dbReference>
<evidence type="ECO:0000256" key="1">
    <source>
        <dbReference type="ARBA" id="ARBA00008999"/>
    </source>
</evidence>
<feature type="region of interest" description="Disordered" evidence="2">
    <location>
        <begin position="309"/>
        <end position="337"/>
    </location>
</feature>